<evidence type="ECO:0008006" key="5">
    <source>
        <dbReference type="Google" id="ProtNLM"/>
    </source>
</evidence>
<reference evidence="3" key="1">
    <citation type="submission" date="2020-10" db="EMBL/GenBank/DDBJ databases">
        <authorList>
            <person name="Gilroy R."/>
        </authorList>
    </citation>
    <scope>NUCLEOTIDE SEQUENCE</scope>
    <source>
        <strain evidence="3">C6-149</strain>
    </source>
</reference>
<dbReference type="AlphaFoldDB" id="A0A9D9E872"/>
<dbReference type="GO" id="GO:0005727">
    <property type="term" value="C:extrachromosomal circular DNA"/>
    <property type="evidence" value="ECO:0007669"/>
    <property type="project" value="InterPro"/>
</dbReference>
<dbReference type="Pfam" id="PF00910">
    <property type="entry name" value="RNA_helicase"/>
    <property type="match status" value="1"/>
</dbReference>
<evidence type="ECO:0000313" key="4">
    <source>
        <dbReference type="Proteomes" id="UP000823614"/>
    </source>
</evidence>
<dbReference type="Gene3D" id="3.40.1310.30">
    <property type="match status" value="1"/>
</dbReference>
<gene>
    <name evidence="3" type="ORF">IAA89_04150</name>
</gene>
<reference evidence="3" key="2">
    <citation type="journal article" date="2021" name="PeerJ">
        <title>Extensive microbial diversity within the chicken gut microbiome revealed by metagenomics and culture.</title>
        <authorList>
            <person name="Gilroy R."/>
            <person name="Ravi A."/>
            <person name="Getino M."/>
            <person name="Pursley I."/>
            <person name="Horton D.L."/>
            <person name="Alikhan N.F."/>
            <person name="Baker D."/>
            <person name="Gharbi K."/>
            <person name="Hall N."/>
            <person name="Watson M."/>
            <person name="Adriaenssens E.M."/>
            <person name="Foster-Nyarko E."/>
            <person name="Jarju S."/>
            <person name="Secka A."/>
            <person name="Antonio M."/>
            <person name="Oren A."/>
            <person name="Chaudhuri R.R."/>
            <person name="La Ragione R."/>
            <person name="Hildebrand F."/>
            <person name="Pallen M.J."/>
        </authorList>
    </citation>
    <scope>NUCLEOTIDE SEQUENCE</scope>
    <source>
        <strain evidence="3">C6-149</strain>
    </source>
</reference>
<proteinExistence type="predicted"/>
<dbReference type="GO" id="GO:0003677">
    <property type="term" value="F:DNA binding"/>
    <property type="evidence" value="ECO:0007669"/>
    <property type="project" value="InterPro"/>
</dbReference>
<comment type="caution">
    <text evidence="3">The sequence shown here is derived from an EMBL/GenBank/DDBJ whole genome shotgun (WGS) entry which is preliminary data.</text>
</comment>
<dbReference type="Proteomes" id="UP000823614">
    <property type="component" value="Unassembled WGS sequence"/>
</dbReference>
<protein>
    <recommendedName>
        <fullName evidence="5">Replication protein</fullName>
    </recommendedName>
</protein>
<dbReference type="InterPro" id="IPR000605">
    <property type="entry name" value="Helicase_SF3_ssDNA/RNA_vir"/>
</dbReference>
<evidence type="ECO:0000259" key="1">
    <source>
        <dbReference type="Pfam" id="PF00910"/>
    </source>
</evidence>
<sequence>MKSNVDENKMKNVKSKLFMYVQQIKWLPFENVEALERRVKTLHNLDKYAMIVHDKDDAEPHVHVVMLFEKRVLLRTVAKHLNDDPSYIEVGTKKGISLEMSKQNNFLYLIHGTKNSLSKHQYSADDVKANFHYKQYIEVVKKKYQGKLTYKEIVSMYSQGKLLKLQTMSLVKEYFPTKITSLNNTMKALDEVSQEMKQAEWLENTDKDSKKVFWFYGAGGVGKSAAAKHIMEAKYNDYFDSGASRDIFQDYAGQHGIILDDLRPNNIDYSDLLKMLDPFNIEVAGSSRYHNKKLLADIYIITSPFSPYDFYSALKENGKISELDGYDQLQRRIDRVLEFNTDIKLKEITEKSGKVEQHDVETTSNPIFEKKGQKRIPKEDMDELYGVVDKLLSAQE</sequence>
<dbReference type="GO" id="GO:0003724">
    <property type="term" value="F:RNA helicase activity"/>
    <property type="evidence" value="ECO:0007669"/>
    <property type="project" value="InterPro"/>
</dbReference>
<dbReference type="GO" id="GO:0003916">
    <property type="term" value="F:DNA topoisomerase activity"/>
    <property type="evidence" value="ECO:0007669"/>
    <property type="project" value="InterPro"/>
</dbReference>
<dbReference type="InterPro" id="IPR027417">
    <property type="entry name" value="P-loop_NTPase"/>
</dbReference>
<dbReference type="Gene3D" id="3.40.50.300">
    <property type="entry name" value="P-loop containing nucleotide triphosphate hydrolases"/>
    <property type="match status" value="1"/>
</dbReference>
<evidence type="ECO:0000259" key="2">
    <source>
        <dbReference type="Pfam" id="PF01719"/>
    </source>
</evidence>
<accession>A0A9D9E872</accession>
<name>A0A9D9E872_9LACO</name>
<dbReference type="EMBL" id="JADIMP010000065">
    <property type="protein sequence ID" value="MBO8441605.1"/>
    <property type="molecule type" value="Genomic_DNA"/>
</dbReference>
<evidence type="ECO:0000313" key="3">
    <source>
        <dbReference type="EMBL" id="MBO8441605.1"/>
    </source>
</evidence>
<dbReference type="SUPFAM" id="SSF52540">
    <property type="entry name" value="P-loop containing nucleoside triphosphate hydrolases"/>
    <property type="match status" value="1"/>
</dbReference>
<dbReference type="Pfam" id="PF01719">
    <property type="entry name" value="Rep_OBD"/>
    <property type="match status" value="1"/>
</dbReference>
<organism evidence="3 4">
    <name type="scientific">Candidatus Gallilactobacillus intestinavium</name>
    <dbReference type="NCBI Taxonomy" id="2840838"/>
    <lineage>
        <taxon>Bacteria</taxon>
        <taxon>Bacillati</taxon>
        <taxon>Bacillota</taxon>
        <taxon>Bacilli</taxon>
        <taxon>Lactobacillales</taxon>
        <taxon>Lactobacillaceae</taxon>
        <taxon>Lactobacillaceae incertae sedis</taxon>
        <taxon>Candidatus Gallilactobacillus</taxon>
    </lineage>
</organism>
<dbReference type="GO" id="GO:0006260">
    <property type="term" value="P:DNA replication"/>
    <property type="evidence" value="ECO:0007669"/>
    <property type="project" value="InterPro"/>
</dbReference>
<dbReference type="GO" id="GO:0003723">
    <property type="term" value="F:RNA binding"/>
    <property type="evidence" value="ECO:0007669"/>
    <property type="project" value="InterPro"/>
</dbReference>
<dbReference type="InterPro" id="IPR002631">
    <property type="entry name" value="Plasmid_rep_OBD"/>
</dbReference>
<feature type="domain" description="Helicase superfamily 3 single-stranded DNA/RNA virus" evidence="1">
    <location>
        <begin position="214"/>
        <end position="286"/>
    </location>
</feature>
<feature type="domain" description="Plasmid replication protein origin binding" evidence="2">
    <location>
        <begin position="10"/>
        <end position="130"/>
    </location>
</feature>